<protein>
    <recommendedName>
        <fullName evidence="6">Phytocyanin domain-containing protein</fullName>
    </recommendedName>
</protein>
<feature type="signal peptide" evidence="5">
    <location>
        <begin position="1"/>
        <end position="21"/>
    </location>
</feature>
<dbReference type="EMBL" id="CAUOFW020000692">
    <property type="protein sequence ID" value="CAK9135098.1"/>
    <property type="molecule type" value="Genomic_DNA"/>
</dbReference>
<dbReference type="PROSITE" id="PS51485">
    <property type="entry name" value="PHYTOCYANIN"/>
    <property type="match status" value="1"/>
</dbReference>
<proteinExistence type="predicted"/>
<evidence type="ECO:0000256" key="5">
    <source>
        <dbReference type="SAM" id="SignalP"/>
    </source>
</evidence>
<evidence type="ECO:0000259" key="6">
    <source>
        <dbReference type="PROSITE" id="PS51485"/>
    </source>
</evidence>
<dbReference type="CDD" id="cd04216">
    <property type="entry name" value="Phytocyanin"/>
    <property type="match status" value="1"/>
</dbReference>
<feature type="transmembrane region" description="Helical" evidence="4">
    <location>
        <begin position="153"/>
        <end position="176"/>
    </location>
</feature>
<sequence>MAKLLLVFALVVLAIALTCTATVYTVGGSSGWDVSSDLDTWAKGKRFVTGDVLLFQYSSYNTVDDVTKESYQGCNTTNAIQSSNNGNTTYTLSSPGDRYFIAGNKLYCLGGMKLHVTVEADQVASPASAPEPGDSLPTPTSENNNPSIFSSAVAIHGGTYSILFVFLGFMVAIPWVM</sequence>
<dbReference type="PANTHER" id="PTHR33021">
    <property type="entry name" value="BLUE COPPER PROTEIN"/>
    <property type="match status" value="1"/>
</dbReference>
<feature type="chain" id="PRO_5044818783" description="Phytocyanin domain-containing protein" evidence="5">
    <location>
        <begin position="22"/>
        <end position="177"/>
    </location>
</feature>
<evidence type="ECO:0000256" key="2">
    <source>
        <dbReference type="ARBA" id="ARBA00023180"/>
    </source>
</evidence>
<reference evidence="7 8" key="1">
    <citation type="submission" date="2024-02" db="EMBL/GenBank/DDBJ databases">
        <authorList>
            <person name="Vignale AGUSTIN F."/>
            <person name="Sosa J E."/>
            <person name="Modenutti C."/>
        </authorList>
    </citation>
    <scope>NUCLEOTIDE SEQUENCE [LARGE SCALE GENOMIC DNA]</scope>
</reference>
<gene>
    <name evidence="7" type="ORF">ILEXP_LOCUS2032</name>
</gene>
<keyword evidence="1" id="KW-0479">Metal-binding</keyword>
<name>A0ABC8QRA9_9AQUA</name>
<keyword evidence="4" id="KW-0472">Membrane</keyword>
<dbReference type="InterPro" id="IPR008972">
    <property type="entry name" value="Cupredoxin"/>
</dbReference>
<feature type="domain" description="Phytocyanin" evidence="6">
    <location>
        <begin position="22"/>
        <end position="120"/>
    </location>
</feature>
<feature type="region of interest" description="Disordered" evidence="3">
    <location>
        <begin position="124"/>
        <end position="143"/>
    </location>
</feature>
<dbReference type="GO" id="GO:0046872">
    <property type="term" value="F:metal ion binding"/>
    <property type="evidence" value="ECO:0007669"/>
    <property type="project" value="UniProtKB-KW"/>
</dbReference>
<dbReference type="InterPro" id="IPR003245">
    <property type="entry name" value="Phytocyanin_dom"/>
</dbReference>
<evidence type="ECO:0000256" key="4">
    <source>
        <dbReference type="SAM" id="Phobius"/>
    </source>
</evidence>
<evidence type="ECO:0000313" key="8">
    <source>
        <dbReference type="Proteomes" id="UP001642360"/>
    </source>
</evidence>
<accession>A0ABC8QRA9</accession>
<keyword evidence="8" id="KW-1185">Reference proteome</keyword>
<dbReference type="AlphaFoldDB" id="A0ABC8QRA9"/>
<evidence type="ECO:0000256" key="1">
    <source>
        <dbReference type="ARBA" id="ARBA00022723"/>
    </source>
</evidence>
<dbReference type="InterPro" id="IPR039391">
    <property type="entry name" value="Phytocyanin-like"/>
</dbReference>
<dbReference type="Proteomes" id="UP001642360">
    <property type="component" value="Unassembled WGS sequence"/>
</dbReference>
<keyword evidence="4" id="KW-1133">Transmembrane helix</keyword>
<evidence type="ECO:0000313" key="7">
    <source>
        <dbReference type="EMBL" id="CAK9135098.1"/>
    </source>
</evidence>
<dbReference type="PANTHER" id="PTHR33021:SF70">
    <property type="entry name" value="PHYTOCYANIN DOMAIN-CONTAINING PROTEIN"/>
    <property type="match status" value="1"/>
</dbReference>
<evidence type="ECO:0000256" key="3">
    <source>
        <dbReference type="SAM" id="MobiDB-lite"/>
    </source>
</evidence>
<dbReference type="SUPFAM" id="SSF49503">
    <property type="entry name" value="Cupredoxins"/>
    <property type="match status" value="1"/>
</dbReference>
<organism evidence="7 8">
    <name type="scientific">Ilex paraguariensis</name>
    <name type="common">yerba mate</name>
    <dbReference type="NCBI Taxonomy" id="185542"/>
    <lineage>
        <taxon>Eukaryota</taxon>
        <taxon>Viridiplantae</taxon>
        <taxon>Streptophyta</taxon>
        <taxon>Embryophyta</taxon>
        <taxon>Tracheophyta</taxon>
        <taxon>Spermatophyta</taxon>
        <taxon>Magnoliopsida</taxon>
        <taxon>eudicotyledons</taxon>
        <taxon>Gunneridae</taxon>
        <taxon>Pentapetalae</taxon>
        <taxon>asterids</taxon>
        <taxon>campanulids</taxon>
        <taxon>Aquifoliales</taxon>
        <taxon>Aquifoliaceae</taxon>
        <taxon>Ilex</taxon>
    </lineage>
</organism>
<dbReference type="Gene3D" id="2.60.40.420">
    <property type="entry name" value="Cupredoxins - blue copper proteins"/>
    <property type="match status" value="1"/>
</dbReference>
<comment type="caution">
    <text evidence="7">The sequence shown here is derived from an EMBL/GenBank/DDBJ whole genome shotgun (WGS) entry which is preliminary data.</text>
</comment>
<dbReference type="Pfam" id="PF02298">
    <property type="entry name" value="Cu_bind_like"/>
    <property type="match status" value="1"/>
</dbReference>
<keyword evidence="2" id="KW-0325">Glycoprotein</keyword>
<keyword evidence="4" id="KW-0812">Transmembrane</keyword>
<dbReference type="FunFam" id="2.60.40.420:FF:000003">
    <property type="entry name" value="Blue copper"/>
    <property type="match status" value="1"/>
</dbReference>
<keyword evidence="5" id="KW-0732">Signal</keyword>